<evidence type="ECO:0000313" key="4">
    <source>
        <dbReference type="Proteomes" id="UP000175993"/>
    </source>
</evidence>
<organism evidence="3 5">
    <name type="scientific">Agrobacterium vitis</name>
    <name type="common">Rhizobium vitis</name>
    <dbReference type="NCBI Taxonomy" id="373"/>
    <lineage>
        <taxon>Bacteria</taxon>
        <taxon>Pseudomonadati</taxon>
        <taxon>Pseudomonadota</taxon>
        <taxon>Alphaproteobacteria</taxon>
        <taxon>Hyphomicrobiales</taxon>
        <taxon>Rhizobiaceae</taxon>
        <taxon>Rhizobium/Agrobacterium group</taxon>
        <taxon>Agrobacterium</taxon>
    </lineage>
</organism>
<proteinExistence type="predicted"/>
<sequence>MIQRLVIDSNMLQSEYLRHFLDTSSTNFAVLPDFAWFEIYKQRSIEAVASTLSVIGDFPEQIVVLKSGRDIAEIDPRMPVMLPLMQYGDAADSIREMVNILNGPSRNEPAIRDQLDRLWDGAVNSLPGMLEGAQDIMTSLPEMSEQMFKPQHLRIIRQNSRFTPEMFSSIFGAADQIWETLLDGGEHRSVSSAFDEHKTHTYLYRYALALVIYLLWWIRNGNQPQKRLERTRNDLIDLSFAVYGTYYEGLMTSDKKAGWMYENLRLALGAIEGEMTTMR</sequence>
<accession>A0A7K1RGH1</accession>
<dbReference type="OrthoDB" id="7538962at2"/>
<keyword evidence="1" id="KW-0812">Transmembrane</keyword>
<keyword evidence="1" id="KW-0472">Membrane</keyword>
<gene>
    <name evidence="2" type="ORF">BBI04_004065</name>
    <name evidence="3" type="ORF">GOZ88_13380</name>
</gene>
<evidence type="ECO:0000313" key="5">
    <source>
        <dbReference type="Proteomes" id="UP000440716"/>
    </source>
</evidence>
<comment type="caution">
    <text evidence="3">The sequence shown here is derived from an EMBL/GenBank/DDBJ whole genome shotgun (WGS) entry which is preliminary data.</text>
</comment>
<evidence type="ECO:0000313" key="2">
    <source>
        <dbReference type="EMBL" id="MUP03994.1"/>
    </source>
</evidence>
<keyword evidence="1" id="KW-1133">Transmembrane helix</keyword>
<feature type="transmembrane region" description="Helical" evidence="1">
    <location>
        <begin position="202"/>
        <end position="218"/>
    </location>
</feature>
<name>A0A7K1RGH1_AGRVI</name>
<dbReference type="RefSeq" id="WP_081341921.1">
    <property type="nucleotide sequence ID" value="NZ_JABAEI010000001.1"/>
</dbReference>
<reference evidence="3 5" key="2">
    <citation type="submission" date="2019-12" db="EMBL/GenBank/DDBJ databases">
        <title>Whole-genome sequencing of Allorhizobium vitis.</title>
        <authorList>
            <person name="Gan H.M."/>
            <person name="Szegedi E."/>
            <person name="Burr T."/>
            <person name="Savka M.A."/>
        </authorList>
    </citation>
    <scope>NUCLEOTIDE SEQUENCE [LARGE SCALE GENOMIC DNA]</scope>
    <source>
        <strain evidence="3 5">CG415</strain>
    </source>
</reference>
<dbReference type="Proteomes" id="UP000175993">
    <property type="component" value="Unassembled WGS sequence"/>
</dbReference>
<evidence type="ECO:0000256" key="1">
    <source>
        <dbReference type="SAM" id="Phobius"/>
    </source>
</evidence>
<dbReference type="Proteomes" id="UP000440716">
    <property type="component" value="Unassembled WGS sequence"/>
</dbReference>
<dbReference type="EMBL" id="WPHU01000005">
    <property type="protein sequence ID" value="MVA57093.1"/>
    <property type="molecule type" value="Genomic_DNA"/>
</dbReference>
<dbReference type="AlphaFoldDB" id="A0A7K1RGH1"/>
<evidence type="ECO:0000313" key="3">
    <source>
        <dbReference type="EMBL" id="MVA57093.1"/>
    </source>
</evidence>
<dbReference type="EMBL" id="MBEV02000002">
    <property type="protein sequence ID" value="MUP03994.1"/>
    <property type="molecule type" value="Genomic_DNA"/>
</dbReference>
<reference evidence="2 4" key="1">
    <citation type="submission" date="2019-11" db="EMBL/GenBank/DDBJ databases">
        <title>Whole-genome sequencing of Allorhizobium vitis.</title>
        <authorList>
            <person name="Gan H.M."/>
            <person name="Savka M.A."/>
        </authorList>
    </citation>
    <scope>NUCLEOTIDE SEQUENCE [LARGE SCALE GENOMIC DNA]</scope>
    <source>
        <strain evidence="2 4">AB4</strain>
    </source>
</reference>
<protein>
    <submittedName>
        <fullName evidence="3">Uncharacterized protein</fullName>
    </submittedName>
</protein>